<evidence type="ECO:0000313" key="1">
    <source>
        <dbReference type="EMBL" id="RLQ20302.1"/>
    </source>
</evidence>
<gene>
    <name evidence="1" type="ORF">DWB85_18315</name>
</gene>
<dbReference type="AlphaFoldDB" id="A0A3L7DWY1"/>
<dbReference type="EMBL" id="QRAN01000032">
    <property type="protein sequence ID" value="RLQ20302.1"/>
    <property type="molecule type" value="Genomic_DNA"/>
</dbReference>
<name>A0A3L7DWY1_9GAMM</name>
<organism evidence="1 2">
    <name type="scientific">Seongchinamella sediminis</name>
    <dbReference type="NCBI Taxonomy" id="2283635"/>
    <lineage>
        <taxon>Bacteria</taxon>
        <taxon>Pseudomonadati</taxon>
        <taxon>Pseudomonadota</taxon>
        <taxon>Gammaproteobacteria</taxon>
        <taxon>Cellvibrionales</taxon>
        <taxon>Halieaceae</taxon>
        <taxon>Seongchinamella</taxon>
    </lineage>
</organism>
<dbReference type="Gene3D" id="3.30.70.100">
    <property type="match status" value="1"/>
</dbReference>
<comment type="caution">
    <text evidence="1">The sequence shown here is derived from an EMBL/GenBank/DDBJ whole genome shotgun (WGS) entry which is preliminary data.</text>
</comment>
<sequence>MLLGTIVALSAFTARAEDQQQIVVIQTFDVHANATGFIEMLDKGIKMAKKVDPDGAGDIYILASHVDPAAASQVIVYTAYPSMDAYVANKEAMERDPGLKEFSAKMQENDFIMVKQYINTMVGQY</sequence>
<reference evidence="1 2" key="1">
    <citation type="submission" date="2018-07" db="EMBL/GenBank/DDBJ databases">
        <title>Halioglobus sp. genome submission.</title>
        <authorList>
            <person name="Ye M.-Q."/>
            <person name="Du Z.-J."/>
        </authorList>
    </citation>
    <scope>NUCLEOTIDE SEQUENCE [LARGE SCALE GENOMIC DNA]</scope>
    <source>
        <strain evidence="1 2">U0301</strain>
    </source>
</reference>
<keyword evidence="2" id="KW-1185">Reference proteome</keyword>
<protein>
    <submittedName>
        <fullName evidence="1">Uncharacterized protein</fullName>
    </submittedName>
</protein>
<proteinExistence type="predicted"/>
<evidence type="ECO:0000313" key="2">
    <source>
        <dbReference type="Proteomes" id="UP000265509"/>
    </source>
</evidence>
<dbReference type="Proteomes" id="UP000265509">
    <property type="component" value="Unassembled WGS sequence"/>
</dbReference>
<accession>A0A3L7DWY1</accession>